<dbReference type="STRING" id="246437.L9KKM1"/>
<feature type="transmembrane region" description="Helical" evidence="11">
    <location>
        <begin position="220"/>
        <end position="245"/>
    </location>
</feature>
<evidence type="ECO:0000256" key="3">
    <source>
        <dbReference type="ARBA" id="ARBA00006416"/>
    </source>
</evidence>
<evidence type="ECO:0000256" key="11">
    <source>
        <dbReference type="RuleBase" id="RU363100"/>
    </source>
</evidence>
<proteinExistence type="inferred from homology"/>
<evidence type="ECO:0000256" key="8">
    <source>
        <dbReference type="ARBA" id="ARBA00023128"/>
    </source>
</evidence>
<organism evidence="13 14">
    <name type="scientific">Tupaia chinensis</name>
    <name type="common">Chinese tree shrew</name>
    <name type="synonym">Tupaia belangeri chinensis</name>
    <dbReference type="NCBI Taxonomy" id="246437"/>
    <lineage>
        <taxon>Eukaryota</taxon>
        <taxon>Metazoa</taxon>
        <taxon>Chordata</taxon>
        <taxon>Craniata</taxon>
        <taxon>Vertebrata</taxon>
        <taxon>Euteleostomi</taxon>
        <taxon>Mammalia</taxon>
        <taxon>Eutheria</taxon>
        <taxon>Euarchontoglires</taxon>
        <taxon>Scandentia</taxon>
        <taxon>Tupaiidae</taxon>
        <taxon>Tupaia</taxon>
    </lineage>
</organism>
<evidence type="ECO:0000256" key="2">
    <source>
        <dbReference type="ARBA" id="ARBA00004448"/>
    </source>
</evidence>
<evidence type="ECO:0000256" key="5">
    <source>
        <dbReference type="ARBA" id="ARBA00022692"/>
    </source>
</evidence>
<keyword evidence="5 11" id="KW-0812">Transmembrane</keyword>
<dbReference type="GO" id="GO:0005743">
    <property type="term" value="C:mitochondrial inner membrane"/>
    <property type="evidence" value="ECO:0007669"/>
    <property type="project" value="UniProtKB-SubCell"/>
</dbReference>
<keyword evidence="9 11" id="KW-0472">Membrane</keyword>
<feature type="compositionally biased region" description="Pro residues" evidence="12">
    <location>
        <begin position="403"/>
        <end position="412"/>
    </location>
</feature>
<gene>
    <name evidence="13" type="ORF">TREES_T100014078</name>
</gene>
<keyword evidence="4 11" id="KW-0813">Transport</keyword>
<evidence type="ECO:0000256" key="4">
    <source>
        <dbReference type="ARBA" id="ARBA00022448"/>
    </source>
</evidence>
<evidence type="ECO:0000256" key="6">
    <source>
        <dbReference type="ARBA" id="ARBA00022792"/>
    </source>
</evidence>
<feature type="compositionally biased region" description="Basic residues" evidence="12">
    <location>
        <begin position="391"/>
        <end position="401"/>
    </location>
</feature>
<dbReference type="InterPro" id="IPR005336">
    <property type="entry name" value="MPC"/>
</dbReference>
<protein>
    <recommendedName>
        <fullName evidence="11">Mitochondrial pyruvate carrier</fullName>
    </recommendedName>
</protein>
<dbReference type="eggNOG" id="ENOG502RXBM">
    <property type="taxonomic scope" value="Eukaryota"/>
</dbReference>
<evidence type="ECO:0000256" key="12">
    <source>
        <dbReference type="SAM" id="MobiDB-lite"/>
    </source>
</evidence>
<evidence type="ECO:0000313" key="14">
    <source>
        <dbReference type="Proteomes" id="UP000011518"/>
    </source>
</evidence>
<evidence type="ECO:0000313" key="13">
    <source>
        <dbReference type="EMBL" id="ELW63303.1"/>
    </source>
</evidence>
<evidence type="ECO:0000256" key="1">
    <source>
        <dbReference type="ARBA" id="ARBA00002429"/>
    </source>
</evidence>
<dbReference type="Proteomes" id="UP000011518">
    <property type="component" value="Unassembled WGS sequence"/>
</dbReference>
<comment type="subcellular location">
    <subcellularLocation>
        <location evidence="2 11">Mitochondrion inner membrane</location>
        <topology evidence="2 11">Multi-pass membrane protein</topology>
    </subcellularLocation>
</comment>
<comment type="caution">
    <text evidence="11">Lacks conserved residue(s) required for the propagation of feature annotation.</text>
</comment>
<accession>L9KKM1</accession>
<keyword evidence="6 11" id="KW-0999">Mitochondrion inner membrane</keyword>
<feature type="region of interest" description="Disordered" evidence="12">
    <location>
        <begin position="376"/>
        <end position="434"/>
    </location>
</feature>
<dbReference type="Pfam" id="PF15671">
    <property type="entry name" value="PRR18"/>
    <property type="match status" value="1"/>
</dbReference>
<evidence type="ECO:0000256" key="9">
    <source>
        <dbReference type="ARBA" id="ARBA00023136"/>
    </source>
</evidence>
<dbReference type="GO" id="GO:0006850">
    <property type="term" value="P:pyruvate import into mitochondria"/>
    <property type="evidence" value="ECO:0007669"/>
    <property type="project" value="InterPro"/>
</dbReference>
<evidence type="ECO:0000256" key="7">
    <source>
        <dbReference type="ARBA" id="ARBA00022989"/>
    </source>
</evidence>
<dbReference type="PANTHER" id="PTHR14154">
    <property type="entry name" value="UPF0041 BRAIN PROTEIN 44-RELATED"/>
    <property type="match status" value="1"/>
</dbReference>
<keyword evidence="14" id="KW-1185">Reference proteome</keyword>
<comment type="similarity">
    <text evidence="3 11">Belongs to the mitochondrial pyruvate carrier (MPC) (TC 2.A.105) family.</text>
</comment>
<keyword evidence="8 11" id="KW-0496">Mitochondrion</keyword>
<dbReference type="AlphaFoldDB" id="L9KKM1"/>
<evidence type="ECO:0000256" key="10">
    <source>
        <dbReference type="ARBA" id="ARBA00047693"/>
    </source>
</evidence>
<keyword evidence="7 11" id="KW-1133">Transmembrane helix</keyword>
<dbReference type="Pfam" id="PF03650">
    <property type="entry name" value="MPC"/>
    <property type="match status" value="1"/>
</dbReference>
<dbReference type="InParanoid" id="L9KKM1"/>
<comment type="catalytic activity">
    <reaction evidence="10">
        <text>pyruvate(out) + H(+)(out) = pyruvate(in) + H(+)(in)</text>
        <dbReference type="Rhea" id="RHEA:64720"/>
        <dbReference type="ChEBI" id="CHEBI:15361"/>
        <dbReference type="ChEBI" id="CHEBI:15378"/>
    </reaction>
</comment>
<reference evidence="14" key="1">
    <citation type="submission" date="2012-07" db="EMBL/GenBank/DDBJ databases">
        <title>Genome of the Chinese tree shrew, a rising model animal genetically related to primates.</title>
        <authorList>
            <person name="Zhang G."/>
            <person name="Fan Y."/>
            <person name="Yao Y."/>
            <person name="Huang Z."/>
        </authorList>
    </citation>
    <scope>NUCLEOTIDE SEQUENCE [LARGE SCALE GENOMIC DNA]</scope>
</reference>
<sequence length="498" mass="54499">MSTIHRGKLRQVRVRKSAQKWRSPTHGCLDTPSVGREVAPVQKRQCSRWQSGNSSVSPALAPVRVAEGSPWLTQVCVQVRVQVRVRVRVFSAPARGAAGLAESRALRANWGLPIAAINDMKKSPEIISGRMTFALCCYSLTFMRFAYKVQPRNWLLFACHATNEVAQLIQGGRLIKHKRSTPNPVWPGELACTPSPPGHARPFARVLDASSLSFSTRLKWFVICFVSGIFFSILLCFVCTLCAALWWHKKGLALLFCILQFLSMTWPPGSSHQAQARCSRVHTVHVAAKASGHRSACRPGTLSVDTSVTIRNQVLSSALPVEQASSIRAAYGGCSFHLSTSQRALPRGGETPPGEAAAGAVSQALCVAVTLALGRPQAPARSLPPGQGHRSPQRWRRRRSSPRPWPPPPRVPLLPGGLQVPEPGPRPGPRPADLHPVLKVSLLNERHKYDDVEYEEEPDARDEGLVRKCTEWLRGVESAAASRDCSGHLDTLPHLSTL</sequence>
<reference evidence="14" key="2">
    <citation type="journal article" date="2013" name="Nat. Commun.">
        <title>Genome of the Chinese tree shrew.</title>
        <authorList>
            <person name="Fan Y."/>
            <person name="Huang Z.Y."/>
            <person name="Cao C.C."/>
            <person name="Chen C.S."/>
            <person name="Chen Y.X."/>
            <person name="Fan D.D."/>
            <person name="He J."/>
            <person name="Hou H.L."/>
            <person name="Hu L."/>
            <person name="Hu X.T."/>
            <person name="Jiang X.T."/>
            <person name="Lai R."/>
            <person name="Lang Y.S."/>
            <person name="Liang B."/>
            <person name="Liao S.G."/>
            <person name="Mu D."/>
            <person name="Ma Y.Y."/>
            <person name="Niu Y.Y."/>
            <person name="Sun X.Q."/>
            <person name="Xia J.Q."/>
            <person name="Xiao J."/>
            <person name="Xiong Z.Q."/>
            <person name="Xu L."/>
            <person name="Yang L."/>
            <person name="Zhang Y."/>
            <person name="Zhao W."/>
            <person name="Zhao X.D."/>
            <person name="Zheng Y.T."/>
            <person name="Zhou J.M."/>
            <person name="Zhu Y.B."/>
            <person name="Zhang G.J."/>
            <person name="Wang J."/>
            <person name="Yao Y.G."/>
        </authorList>
    </citation>
    <scope>NUCLEOTIDE SEQUENCE [LARGE SCALE GENOMIC DNA]</scope>
</reference>
<comment type="function">
    <text evidence="1 11">Mediates the uptake of pyruvate into mitochondria.</text>
</comment>
<name>L9KKM1_TUPCH</name>
<dbReference type="InterPro" id="IPR031369">
    <property type="entry name" value="PRR18"/>
</dbReference>
<dbReference type="EMBL" id="KB320787">
    <property type="protein sequence ID" value="ELW63303.1"/>
    <property type="molecule type" value="Genomic_DNA"/>
</dbReference>